<dbReference type="PROSITE" id="PS51004">
    <property type="entry name" value="SEMA"/>
    <property type="match status" value="1"/>
</dbReference>
<dbReference type="SUPFAM" id="SSF81296">
    <property type="entry name" value="E set domains"/>
    <property type="match status" value="4"/>
</dbReference>
<dbReference type="GO" id="GO:0007162">
    <property type="term" value="P:negative regulation of cell adhesion"/>
    <property type="evidence" value="ECO:0007669"/>
    <property type="project" value="TreeGrafter"/>
</dbReference>
<dbReference type="GO" id="GO:0008360">
    <property type="term" value="P:regulation of cell shape"/>
    <property type="evidence" value="ECO:0007669"/>
    <property type="project" value="TreeGrafter"/>
</dbReference>
<dbReference type="Gene3D" id="1.10.506.10">
    <property type="entry name" value="GTPase Activation - p120gap, domain 1"/>
    <property type="match status" value="1"/>
</dbReference>
<evidence type="ECO:0000256" key="11">
    <source>
        <dbReference type="ARBA" id="ARBA00023136"/>
    </source>
</evidence>
<evidence type="ECO:0000259" key="17">
    <source>
        <dbReference type="PROSITE" id="PS51004"/>
    </source>
</evidence>
<evidence type="ECO:0000256" key="5">
    <source>
        <dbReference type="ARBA" id="ARBA00022692"/>
    </source>
</evidence>
<accession>A0A9Q0MKE4</accession>
<keyword evidence="11 16" id="KW-0472">Membrane</keyword>
<dbReference type="FunFam" id="2.60.40.10:FF:001973">
    <property type="entry name" value="Plexin A4, B"/>
    <property type="match status" value="1"/>
</dbReference>
<comment type="subcellular location">
    <subcellularLocation>
        <location evidence="1">Cell membrane</location>
        <topology evidence="1">Single-pass type I membrane protein</topology>
    </subcellularLocation>
</comment>
<dbReference type="Pfam" id="PF18020">
    <property type="entry name" value="TIG_2"/>
    <property type="match status" value="1"/>
</dbReference>
<dbReference type="InterPro" id="IPR016201">
    <property type="entry name" value="PSI"/>
</dbReference>
<reference evidence="18" key="1">
    <citation type="submission" date="2022-07" db="EMBL/GenBank/DDBJ databases">
        <authorList>
            <person name="Trinca V."/>
            <person name="Uliana J.V.C."/>
            <person name="Torres T.T."/>
            <person name="Ward R.J."/>
            <person name="Monesi N."/>
        </authorList>
    </citation>
    <scope>NUCLEOTIDE SEQUENCE</scope>
    <source>
        <strain evidence="18">HSMRA1968</strain>
        <tissue evidence="18">Whole embryos</tissue>
    </source>
</reference>
<evidence type="ECO:0000256" key="16">
    <source>
        <dbReference type="SAM" id="Phobius"/>
    </source>
</evidence>
<dbReference type="Pfam" id="PF01437">
    <property type="entry name" value="PSI"/>
    <property type="match status" value="1"/>
</dbReference>
<evidence type="ECO:0000256" key="14">
    <source>
        <dbReference type="ARBA" id="ARBA00023180"/>
    </source>
</evidence>
<dbReference type="GO" id="GO:0017154">
    <property type="term" value="F:semaphorin receptor activity"/>
    <property type="evidence" value="ECO:0007669"/>
    <property type="project" value="InterPro"/>
</dbReference>
<dbReference type="InterPro" id="IPR014756">
    <property type="entry name" value="Ig_E-set"/>
</dbReference>
<dbReference type="InterPro" id="IPR036352">
    <property type="entry name" value="Semap_dom_sf"/>
</dbReference>
<dbReference type="Pfam" id="PF01833">
    <property type="entry name" value="TIG"/>
    <property type="match status" value="4"/>
</dbReference>
<evidence type="ECO:0000256" key="9">
    <source>
        <dbReference type="ARBA" id="ARBA00022902"/>
    </source>
</evidence>
<keyword evidence="6" id="KW-0732">Signal</keyword>
<dbReference type="FunFam" id="2.60.40.10:FF:000868">
    <property type="entry name" value="Plexin D1"/>
    <property type="match status" value="1"/>
</dbReference>
<dbReference type="GO" id="GO:0120025">
    <property type="term" value="C:plasma membrane bounded cell projection"/>
    <property type="evidence" value="ECO:0007669"/>
    <property type="project" value="UniProtKB-ARBA"/>
</dbReference>
<keyword evidence="7" id="KW-0677">Repeat</keyword>
<comment type="similarity">
    <text evidence="2">Belongs to the plexin family.</text>
</comment>
<dbReference type="Pfam" id="PF01403">
    <property type="entry name" value="Sema"/>
    <property type="match status" value="1"/>
</dbReference>
<dbReference type="GO" id="GO:0030334">
    <property type="term" value="P:regulation of cell migration"/>
    <property type="evidence" value="ECO:0007669"/>
    <property type="project" value="TreeGrafter"/>
</dbReference>
<dbReference type="InterPro" id="IPR041362">
    <property type="entry name" value="TIG2_plexin"/>
</dbReference>
<evidence type="ECO:0000313" key="19">
    <source>
        <dbReference type="Proteomes" id="UP001151699"/>
    </source>
</evidence>
<dbReference type="PANTHER" id="PTHR22625:SF44">
    <property type="entry name" value="PLEXIN-B"/>
    <property type="match status" value="1"/>
</dbReference>
<feature type="non-terminal residue" evidence="18">
    <location>
        <position position="1319"/>
    </location>
</feature>
<feature type="non-terminal residue" evidence="18">
    <location>
        <position position="1"/>
    </location>
</feature>
<name>A0A9Q0MKE4_9DIPT</name>
<comment type="caution">
    <text evidence="15">Lacks conserved residue(s) required for the propagation of feature annotation.</text>
</comment>
<dbReference type="Pfam" id="PF17960">
    <property type="entry name" value="TIG_plexin"/>
    <property type="match status" value="1"/>
</dbReference>
<evidence type="ECO:0000313" key="18">
    <source>
        <dbReference type="EMBL" id="KAJ6626780.1"/>
    </source>
</evidence>
<gene>
    <name evidence="18" type="primary">PlexB_1</name>
    <name evidence="18" type="ORF">Bhyg_17578</name>
</gene>
<keyword evidence="4" id="KW-1003">Cell membrane</keyword>
<dbReference type="FunFam" id="2.60.40.10:FF:000203">
    <property type="entry name" value="Plexin B2"/>
    <property type="match status" value="1"/>
</dbReference>
<keyword evidence="5 16" id="KW-0812">Transmembrane</keyword>
<protein>
    <submittedName>
        <fullName evidence="18">Plexin-B</fullName>
    </submittedName>
</protein>
<dbReference type="GO" id="GO:0008045">
    <property type="term" value="P:motor neuron axon guidance"/>
    <property type="evidence" value="ECO:0007669"/>
    <property type="project" value="TreeGrafter"/>
</dbReference>
<evidence type="ECO:0000256" key="4">
    <source>
        <dbReference type="ARBA" id="ARBA00022475"/>
    </source>
</evidence>
<evidence type="ECO:0000256" key="6">
    <source>
        <dbReference type="ARBA" id="ARBA00022729"/>
    </source>
</evidence>
<dbReference type="GO" id="GO:0050772">
    <property type="term" value="P:positive regulation of axonogenesis"/>
    <property type="evidence" value="ECO:0007669"/>
    <property type="project" value="TreeGrafter"/>
</dbReference>
<keyword evidence="8" id="KW-0221">Differentiation</keyword>
<dbReference type="FunFam" id="2.60.40.10:FF:000728">
    <property type="entry name" value="Plexin D1"/>
    <property type="match status" value="1"/>
</dbReference>
<feature type="transmembrane region" description="Helical" evidence="16">
    <location>
        <begin position="1240"/>
        <end position="1262"/>
    </location>
</feature>
<evidence type="ECO:0000256" key="1">
    <source>
        <dbReference type="ARBA" id="ARBA00004251"/>
    </source>
</evidence>
<dbReference type="InterPro" id="IPR008936">
    <property type="entry name" value="Rho_GTPase_activation_prot"/>
</dbReference>
<keyword evidence="3" id="KW-0217">Developmental protein</keyword>
<dbReference type="InterPro" id="IPR013783">
    <property type="entry name" value="Ig-like_fold"/>
</dbReference>
<dbReference type="SMART" id="SM00429">
    <property type="entry name" value="IPT"/>
    <property type="match status" value="4"/>
</dbReference>
<keyword evidence="19" id="KW-1185">Reference proteome</keyword>
<evidence type="ECO:0000256" key="3">
    <source>
        <dbReference type="ARBA" id="ARBA00022473"/>
    </source>
</evidence>
<dbReference type="Gene3D" id="2.60.40.10">
    <property type="entry name" value="Immunoglobulins"/>
    <property type="match status" value="6"/>
</dbReference>
<evidence type="ECO:0000256" key="8">
    <source>
        <dbReference type="ARBA" id="ARBA00022782"/>
    </source>
</evidence>
<evidence type="ECO:0000256" key="12">
    <source>
        <dbReference type="ARBA" id="ARBA00023157"/>
    </source>
</evidence>
<keyword evidence="13" id="KW-0675">Receptor</keyword>
<dbReference type="Proteomes" id="UP001151699">
    <property type="component" value="Unassembled WGS sequence"/>
</dbReference>
<keyword evidence="10 16" id="KW-1133">Transmembrane helix</keyword>
<dbReference type="CDD" id="cd11236">
    <property type="entry name" value="Sema_plexin_like"/>
    <property type="match status" value="1"/>
</dbReference>
<dbReference type="Pfam" id="PF24479">
    <property type="entry name" value="PSI_PlexinA-B"/>
    <property type="match status" value="1"/>
</dbReference>
<organism evidence="18 19">
    <name type="scientific">Pseudolycoriella hygida</name>
    <dbReference type="NCBI Taxonomy" id="35572"/>
    <lineage>
        <taxon>Eukaryota</taxon>
        <taxon>Metazoa</taxon>
        <taxon>Ecdysozoa</taxon>
        <taxon>Arthropoda</taxon>
        <taxon>Hexapoda</taxon>
        <taxon>Insecta</taxon>
        <taxon>Pterygota</taxon>
        <taxon>Neoptera</taxon>
        <taxon>Endopterygota</taxon>
        <taxon>Diptera</taxon>
        <taxon>Nematocera</taxon>
        <taxon>Sciaroidea</taxon>
        <taxon>Sciaridae</taxon>
        <taxon>Pseudolycoriella</taxon>
    </lineage>
</organism>
<dbReference type="SMART" id="SM00630">
    <property type="entry name" value="Sema"/>
    <property type="match status" value="1"/>
</dbReference>
<evidence type="ECO:0000256" key="2">
    <source>
        <dbReference type="ARBA" id="ARBA00010297"/>
    </source>
</evidence>
<comment type="caution">
    <text evidence="18">The sequence shown here is derived from an EMBL/GenBank/DDBJ whole genome shotgun (WGS) entry which is preliminary data.</text>
</comment>
<keyword evidence="14" id="KW-0325">Glycoprotein</keyword>
<dbReference type="SMART" id="SM00423">
    <property type="entry name" value="PSI"/>
    <property type="match status" value="3"/>
</dbReference>
<dbReference type="GO" id="GO:0002116">
    <property type="term" value="C:semaphorin receptor complex"/>
    <property type="evidence" value="ECO:0007669"/>
    <property type="project" value="TreeGrafter"/>
</dbReference>
<evidence type="ECO:0000256" key="15">
    <source>
        <dbReference type="PROSITE-ProRule" id="PRU00352"/>
    </source>
</evidence>
<evidence type="ECO:0000256" key="10">
    <source>
        <dbReference type="ARBA" id="ARBA00022989"/>
    </source>
</evidence>
<dbReference type="InterPro" id="IPR001627">
    <property type="entry name" value="Semap_dom"/>
</dbReference>
<dbReference type="GO" id="GO:0097374">
    <property type="term" value="P:sensory neuron axon guidance"/>
    <property type="evidence" value="ECO:0007669"/>
    <property type="project" value="TreeGrafter"/>
</dbReference>
<dbReference type="SUPFAM" id="SSF103575">
    <property type="entry name" value="Plexin repeat"/>
    <property type="match status" value="1"/>
</dbReference>
<evidence type="ECO:0000256" key="13">
    <source>
        <dbReference type="ARBA" id="ARBA00023170"/>
    </source>
</evidence>
<sequence length="1319" mass="147313">IFVDIISQFTLPNGSYFTHLTFDKRRSILYAGASNRIFQLNRDLSEMSHAITGPKQDSPQCHTNGCPEEVETSETITHNKLLVVNQAGDTLIACGSTRQGSCELYKLTKFPKDPTYIGISLAANDETSSTFAFIGPSRYASWKKEDILYVGTTFTNVGDYRHDVPAISSRKLDDLEYAEFSIQQSVLNIDVKYRDHFLVNYVYGFNSSEYAYFAVVQKKSHLAEEAGYVTRLARICVNDPNYDSYTEITIQCRTTTGNHNYNILRDAKITMAGPKLSQQMGIKKDDFILVTVFSPAKEITNEPESKSAMCLYSLKEIEEIFIENIHMCFNGSIKDRNLGYISGTINDGECPVVGSIGNVYSFCSVGLKISGVAPIVARSLFNFDNESITSVTAAITGPHTLAFLGTSTGAVKKVLLSGTHPGEYDHVIVDEGNSILPDTTMSPKQDYLYVFCLESRDPFCGWCSLEKRCTVRSACQKDTSASRWLSLGNGQQCIDFEMILPDKIPIDEMTTVQLVIRTLPELPHNAKYKCVFGNSTPIDAIVLENGLSCETPPRVYRPSIELNNDHVLVPLSVRSSETNKDFVSRNFAFFDCSRHENCRRCVKSDWNCNWCIYDNKCVHNTTTCRNTGNVITQENACPHFKPQAKPILLPNKVPKEIKLEIENLPRPQSAHTGFLCIVTIEGAHMSLPARVESNKYIVCEKTPYSYEANTNEYEAKVDVNWNRNHYIDTVAITLYKCDVLGSHREHADCSLCVTREPKYQCTWCGNSCVYNETCVYGSANECPRPRIDMIKPLSGPMEGGTLITIEGSNLGIREEDVRGKIRIGDVPCELVNYEISVKIECRTGKVDYELMAPVKVGNDAGFTESVVKFQYHDIKLEGLYPTRGPQSGGTQLSIMGKYLNIGSSITAYLDDYECAINATAASSSQLTCITSAARQPEHIRVLTLVIDGANRTFTCSVNSKKSSFGRDQRHEVCSVYNYTIDPKILEIKPLKSFASGGRMITVHGTNLDSIQKPEIEIFADEERVNRSTCTVIRPNLMECPSPAVSSKFNAFKADVAARSLNINSRRKRSGLPDALFTTIGYYSSSPSTDMAALQIRETQLSLQIRFAMDNVQSVRDLNKHFQSLRSTIVYVDDPNYFSFPNGIKLYKGDTLVIEGENLNIASDETDVNVTIGTQQCNVTSLAMSQLVCTPPEQQPEATNENGVSTDDYLPLVVVRVGRNLRFPIGHLRYDLLKSYMLSHAMVAIIVSISVIVVLLVIILVVYRRKTTQAEREYKRIQIQMDTLESNVRMECKQAFAELQTDMTDLTADLENTGIPTLDH</sequence>
<dbReference type="SUPFAM" id="SSF101912">
    <property type="entry name" value="Sema domain"/>
    <property type="match status" value="1"/>
</dbReference>
<dbReference type="InterPro" id="IPR015943">
    <property type="entry name" value="WD40/YVTN_repeat-like_dom_sf"/>
</dbReference>
<dbReference type="EMBL" id="WJQU01003206">
    <property type="protein sequence ID" value="KAJ6626780.1"/>
    <property type="molecule type" value="Genomic_DNA"/>
</dbReference>
<keyword evidence="12" id="KW-1015">Disulfide bond</keyword>
<evidence type="ECO:0000256" key="7">
    <source>
        <dbReference type="ARBA" id="ARBA00022737"/>
    </source>
</evidence>
<dbReference type="PANTHER" id="PTHR22625">
    <property type="entry name" value="PLEXIN"/>
    <property type="match status" value="1"/>
</dbReference>
<dbReference type="InterPro" id="IPR002165">
    <property type="entry name" value="Plexin_repeat"/>
</dbReference>
<dbReference type="InterPro" id="IPR031148">
    <property type="entry name" value="Plexin"/>
</dbReference>
<proteinExistence type="inferred from homology"/>
<keyword evidence="9" id="KW-0524">Neurogenesis</keyword>
<dbReference type="OrthoDB" id="125363at2759"/>
<dbReference type="Gene3D" id="2.130.10.10">
    <property type="entry name" value="YVTN repeat-like/Quinoprotein amine dehydrogenase"/>
    <property type="match status" value="1"/>
</dbReference>
<feature type="domain" description="Sema" evidence="17">
    <location>
        <begin position="1"/>
        <end position="461"/>
    </location>
</feature>
<dbReference type="InterPro" id="IPR002909">
    <property type="entry name" value="IPT_dom"/>
</dbReference>
<dbReference type="GO" id="GO:0005886">
    <property type="term" value="C:plasma membrane"/>
    <property type="evidence" value="ECO:0007669"/>
    <property type="project" value="UniProtKB-SubCell"/>
</dbReference>
<dbReference type="InterPro" id="IPR041019">
    <property type="entry name" value="TIG1_plexin"/>
</dbReference>